<dbReference type="Proteomes" id="UP000622552">
    <property type="component" value="Unassembled WGS sequence"/>
</dbReference>
<reference evidence="2" key="1">
    <citation type="submission" date="2020-11" db="EMBL/GenBank/DDBJ databases">
        <title>Sequencing the genomes of 1000 actinobacteria strains.</title>
        <authorList>
            <person name="Klenk H.-P."/>
        </authorList>
    </citation>
    <scope>NUCLEOTIDE SEQUENCE</scope>
    <source>
        <strain evidence="2">DSM 45356</strain>
    </source>
</reference>
<evidence type="ECO:0000313" key="2">
    <source>
        <dbReference type="EMBL" id="MBG6135677.1"/>
    </source>
</evidence>
<dbReference type="AlphaFoldDB" id="A0A8J7KVT0"/>
<accession>A0A8J7KVT0</accession>
<protein>
    <submittedName>
        <fullName evidence="2">Uncharacterized protein</fullName>
    </submittedName>
</protein>
<feature type="transmembrane region" description="Helical" evidence="1">
    <location>
        <begin position="42"/>
        <end position="61"/>
    </location>
</feature>
<feature type="transmembrane region" description="Helical" evidence="1">
    <location>
        <begin position="86"/>
        <end position="105"/>
    </location>
</feature>
<comment type="caution">
    <text evidence="2">The sequence shown here is derived from an EMBL/GenBank/DDBJ whole genome shotgun (WGS) entry which is preliminary data.</text>
</comment>
<dbReference type="RefSeq" id="WP_197002756.1">
    <property type="nucleotide sequence ID" value="NZ_BONS01000002.1"/>
</dbReference>
<keyword evidence="1" id="KW-0472">Membrane</keyword>
<keyword evidence="1" id="KW-0812">Transmembrane</keyword>
<sequence length="246" mass="26518">MVTAGFRPTLHSLAVFLGLPLCTVGLYLAAWSVAPADDQFMISYFPAVVVLAGFGLANRWFDWAPVAPATRALVVGRGRFTAPAHLVRRAVAGGFVVSFVACFAAQPLLRGRGFTEMALYAPPVVAALIVAWVPRPRVELSPAGVRSRREVGSVLVPWDRITLIGYGPAEPDVVVHAVGLPPFELGARRLATHAAFLADTLWYYRNHPDQRPAIGTVAGHDRLLLELAGLSDDPPVTLPSAQVRWN</sequence>
<keyword evidence="1" id="KW-1133">Transmembrane helix</keyword>
<evidence type="ECO:0000256" key="1">
    <source>
        <dbReference type="SAM" id="Phobius"/>
    </source>
</evidence>
<proteinExistence type="predicted"/>
<name>A0A8J7KVT0_9ACTN</name>
<organism evidence="2 3">
    <name type="scientific">Longispora fulva</name>
    <dbReference type="NCBI Taxonomy" id="619741"/>
    <lineage>
        <taxon>Bacteria</taxon>
        <taxon>Bacillati</taxon>
        <taxon>Actinomycetota</taxon>
        <taxon>Actinomycetes</taxon>
        <taxon>Micromonosporales</taxon>
        <taxon>Micromonosporaceae</taxon>
        <taxon>Longispora</taxon>
    </lineage>
</organism>
<dbReference type="EMBL" id="JADOUF010000001">
    <property type="protein sequence ID" value="MBG6135677.1"/>
    <property type="molecule type" value="Genomic_DNA"/>
</dbReference>
<keyword evidence="3" id="KW-1185">Reference proteome</keyword>
<gene>
    <name evidence="2" type="ORF">IW245_001871</name>
</gene>
<evidence type="ECO:0000313" key="3">
    <source>
        <dbReference type="Proteomes" id="UP000622552"/>
    </source>
</evidence>
<feature type="transmembrane region" description="Helical" evidence="1">
    <location>
        <begin position="12"/>
        <end position="30"/>
    </location>
</feature>